<dbReference type="AlphaFoldDB" id="A0A8J7M1M9"/>
<accession>A0A8J7M1M9</accession>
<dbReference type="PANTHER" id="PTHR11527">
    <property type="entry name" value="HEAT-SHOCK PROTEIN 20 FAMILY MEMBER"/>
    <property type="match status" value="1"/>
</dbReference>
<comment type="caution">
    <text evidence="4">The sequence shown here is derived from an EMBL/GenBank/DDBJ whole genome shotgun (WGS) entry which is preliminary data.</text>
</comment>
<dbReference type="PROSITE" id="PS01031">
    <property type="entry name" value="SHSP"/>
    <property type="match status" value="1"/>
</dbReference>
<evidence type="ECO:0000256" key="2">
    <source>
        <dbReference type="RuleBase" id="RU003616"/>
    </source>
</evidence>
<proteinExistence type="inferred from homology"/>
<dbReference type="Proteomes" id="UP000636888">
    <property type="component" value="Unassembled WGS sequence"/>
</dbReference>
<dbReference type="SUPFAM" id="SSF49764">
    <property type="entry name" value="HSP20-like chaperones"/>
    <property type="match status" value="1"/>
</dbReference>
<evidence type="ECO:0000313" key="4">
    <source>
        <dbReference type="EMBL" id="MBJ6726987.1"/>
    </source>
</evidence>
<comment type="similarity">
    <text evidence="1 2">Belongs to the small heat shock protein (HSP20) family.</text>
</comment>
<dbReference type="InterPro" id="IPR002068">
    <property type="entry name" value="A-crystallin/Hsp20_dom"/>
</dbReference>
<dbReference type="Gene3D" id="2.60.40.790">
    <property type="match status" value="1"/>
</dbReference>
<gene>
    <name evidence="4" type="ORF">JFN93_19930</name>
</gene>
<dbReference type="Pfam" id="PF00011">
    <property type="entry name" value="HSP20"/>
    <property type="match status" value="1"/>
</dbReference>
<name>A0A8J7M1M9_9BACT</name>
<dbReference type="EMBL" id="JAEMHM010000019">
    <property type="protein sequence ID" value="MBJ6726987.1"/>
    <property type="molecule type" value="Genomic_DNA"/>
</dbReference>
<keyword evidence="5" id="KW-1185">Reference proteome</keyword>
<dbReference type="InterPro" id="IPR031107">
    <property type="entry name" value="Small_HSP"/>
</dbReference>
<dbReference type="InterPro" id="IPR008978">
    <property type="entry name" value="HSP20-like_chaperone"/>
</dbReference>
<organism evidence="4 5">
    <name type="scientific">Geomesophilobacter sediminis</name>
    <dbReference type="NCBI Taxonomy" id="2798584"/>
    <lineage>
        <taxon>Bacteria</taxon>
        <taxon>Pseudomonadati</taxon>
        <taxon>Thermodesulfobacteriota</taxon>
        <taxon>Desulfuromonadia</taxon>
        <taxon>Geobacterales</taxon>
        <taxon>Geobacteraceae</taxon>
        <taxon>Geomesophilobacter</taxon>
    </lineage>
</organism>
<feature type="domain" description="SHSP" evidence="3">
    <location>
        <begin position="35"/>
        <end position="144"/>
    </location>
</feature>
<dbReference type="CDD" id="cd06464">
    <property type="entry name" value="ACD_sHsps-like"/>
    <property type="match status" value="1"/>
</dbReference>
<protein>
    <submittedName>
        <fullName evidence="4">Hsp20/alpha crystallin family protein</fullName>
    </submittedName>
</protein>
<dbReference type="RefSeq" id="WP_199385904.1">
    <property type="nucleotide sequence ID" value="NZ_JAEMHM010000019.1"/>
</dbReference>
<reference evidence="4" key="1">
    <citation type="submission" date="2020-12" db="EMBL/GenBank/DDBJ databases">
        <title>Geomonas sp. Red875, isolated from river sediment.</title>
        <authorList>
            <person name="Xu Z."/>
            <person name="Zhang Z."/>
            <person name="Masuda Y."/>
            <person name="Itoh H."/>
            <person name="Senoo K."/>
        </authorList>
    </citation>
    <scope>NUCLEOTIDE SEQUENCE</scope>
    <source>
        <strain evidence="4">Red875</strain>
    </source>
</reference>
<evidence type="ECO:0000259" key="3">
    <source>
        <dbReference type="PROSITE" id="PS01031"/>
    </source>
</evidence>
<evidence type="ECO:0000256" key="1">
    <source>
        <dbReference type="PROSITE-ProRule" id="PRU00285"/>
    </source>
</evidence>
<sequence>MAIVKYNPLSELRSMQEKMNRLLDLAWTKEVGDELREGVWQPPADIFEDDEAVTIQVELPDLEEKDVEIRVEEQVLTIKGERKHGEEIKKENFHRIERYYGPFQRSFVLLPELESEKLKISCDNGVLTIVIPKVRQEPVTLKLK</sequence>
<evidence type="ECO:0000313" key="5">
    <source>
        <dbReference type="Proteomes" id="UP000636888"/>
    </source>
</evidence>